<accession>A0A2N1PKE4</accession>
<gene>
    <name evidence="3" type="ORF">CVV64_17275</name>
</gene>
<feature type="compositionally biased region" description="Basic and acidic residues" evidence="2">
    <location>
        <begin position="93"/>
        <end position="104"/>
    </location>
</feature>
<evidence type="ECO:0000313" key="3">
    <source>
        <dbReference type="EMBL" id="PKK88752.1"/>
    </source>
</evidence>
<protein>
    <submittedName>
        <fullName evidence="3">Uncharacterized protein</fullName>
    </submittedName>
</protein>
<organism evidence="3 4">
    <name type="scientific">Candidatus Wallbacteria bacterium HGW-Wallbacteria-1</name>
    <dbReference type="NCBI Taxonomy" id="2013854"/>
    <lineage>
        <taxon>Bacteria</taxon>
        <taxon>Candidatus Walliibacteriota</taxon>
    </lineage>
</organism>
<evidence type="ECO:0000256" key="2">
    <source>
        <dbReference type="SAM" id="MobiDB-lite"/>
    </source>
</evidence>
<sequence length="114" mass="12820">MEGLVAIILIFGLPCLAVISSHREKIRKMELQHIELELNLRNSIAEGQRGGTTPETARQVEELLDRVAVLEERITQMGSEIDNISEHQEFTEKLLRKTERENPREGLSGASATV</sequence>
<comment type="caution">
    <text evidence="3">The sequence shown here is derived from an EMBL/GenBank/DDBJ whole genome shotgun (WGS) entry which is preliminary data.</text>
</comment>
<feature type="coiled-coil region" evidence="1">
    <location>
        <begin position="19"/>
        <end position="80"/>
    </location>
</feature>
<proteinExistence type="predicted"/>
<name>A0A2N1PKE4_9BACT</name>
<dbReference type="Proteomes" id="UP000233256">
    <property type="component" value="Unassembled WGS sequence"/>
</dbReference>
<reference evidence="3 4" key="1">
    <citation type="journal article" date="2017" name="ISME J.">
        <title>Potential for microbial H2 and metal transformations associated with novel bacteria and archaea in deep terrestrial subsurface sediments.</title>
        <authorList>
            <person name="Hernsdorf A.W."/>
            <person name="Amano Y."/>
            <person name="Miyakawa K."/>
            <person name="Ise K."/>
            <person name="Suzuki Y."/>
            <person name="Anantharaman K."/>
            <person name="Probst A."/>
            <person name="Burstein D."/>
            <person name="Thomas B.C."/>
            <person name="Banfield J.F."/>
        </authorList>
    </citation>
    <scope>NUCLEOTIDE SEQUENCE [LARGE SCALE GENOMIC DNA]</scope>
    <source>
        <strain evidence="3">HGW-Wallbacteria-1</strain>
    </source>
</reference>
<feature type="region of interest" description="Disordered" evidence="2">
    <location>
        <begin position="93"/>
        <end position="114"/>
    </location>
</feature>
<evidence type="ECO:0000256" key="1">
    <source>
        <dbReference type="SAM" id="Coils"/>
    </source>
</evidence>
<dbReference type="AlphaFoldDB" id="A0A2N1PKE4"/>
<evidence type="ECO:0000313" key="4">
    <source>
        <dbReference type="Proteomes" id="UP000233256"/>
    </source>
</evidence>
<dbReference type="EMBL" id="PGXC01000035">
    <property type="protein sequence ID" value="PKK88752.1"/>
    <property type="molecule type" value="Genomic_DNA"/>
</dbReference>
<keyword evidence="1" id="KW-0175">Coiled coil</keyword>